<protein>
    <recommendedName>
        <fullName evidence="1">DUF4365 domain-containing protein</fullName>
    </recommendedName>
</protein>
<dbReference type="InterPro" id="IPR025375">
    <property type="entry name" value="DUF4365"/>
</dbReference>
<dbReference type="Pfam" id="PF14280">
    <property type="entry name" value="DUF4365"/>
    <property type="match status" value="1"/>
</dbReference>
<gene>
    <name evidence="2" type="ORF">SAMN05216361_1364</name>
</gene>
<dbReference type="AlphaFoldDB" id="A0A1M5H985"/>
<dbReference type="OrthoDB" id="516854at2"/>
<accession>A0A1M5H985</accession>
<reference evidence="3" key="1">
    <citation type="submission" date="2016-11" db="EMBL/GenBank/DDBJ databases">
        <authorList>
            <person name="Varghese N."/>
            <person name="Submissions S."/>
        </authorList>
    </citation>
    <scope>NUCLEOTIDE SEQUENCE [LARGE SCALE GENOMIC DNA]</scope>
    <source>
        <strain evidence="3">CGMCC 1.8995</strain>
    </source>
</reference>
<sequence>MDRNHQMELMNASMATAICAQVGCTWSTRNQDFGIDLQVHGELYETDPQIDFQLKATTNFAIIKEKLGIIKYPLDAKNYADLIKTNVRKPRLLCLAILPNDPMTWVVQRPFQLELRYGIYWLNLQGLPPRPNTSTVTVEIPLNNKLDSSTLSRLMKAVNETGSIA</sequence>
<evidence type="ECO:0000259" key="1">
    <source>
        <dbReference type="Pfam" id="PF14280"/>
    </source>
</evidence>
<dbReference type="STRING" id="634436.SAMN05216361_1364"/>
<organism evidence="2 3">
    <name type="scientific">Marisediminitalea aggregata</name>
    <dbReference type="NCBI Taxonomy" id="634436"/>
    <lineage>
        <taxon>Bacteria</taxon>
        <taxon>Pseudomonadati</taxon>
        <taxon>Pseudomonadota</taxon>
        <taxon>Gammaproteobacteria</taxon>
        <taxon>Alteromonadales</taxon>
        <taxon>Alteromonadaceae</taxon>
        <taxon>Marisediminitalea</taxon>
    </lineage>
</organism>
<evidence type="ECO:0000313" key="2">
    <source>
        <dbReference type="EMBL" id="SHG12475.1"/>
    </source>
</evidence>
<dbReference type="EMBL" id="FQWD01000002">
    <property type="protein sequence ID" value="SHG12475.1"/>
    <property type="molecule type" value="Genomic_DNA"/>
</dbReference>
<keyword evidence="3" id="KW-1185">Reference proteome</keyword>
<evidence type="ECO:0000313" key="3">
    <source>
        <dbReference type="Proteomes" id="UP000184520"/>
    </source>
</evidence>
<feature type="domain" description="DUF4365" evidence="1">
    <location>
        <begin position="16"/>
        <end position="157"/>
    </location>
</feature>
<proteinExistence type="predicted"/>
<name>A0A1M5H985_9ALTE</name>
<dbReference type="RefSeq" id="WP_139241511.1">
    <property type="nucleotide sequence ID" value="NZ_FQWD01000002.1"/>
</dbReference>
<dbReference type="Proteomes" id="UP000184520">
    <property type="component" value="Unassembled WGS sequence"/>
</dbReference>